<sequence>MTKYKPRENKSRNSPGEEPPRNEATNQQYPSNPGPSDQTSYNSPDAMMNPRESSWVQNQPSYYNVAGWSQTTSYGQPMMTPNYGHQSTMNSNSMGQEQWYPNYQVSPTYTAAETTTSTAGWNVSQAPTNTPMMEFPADASDEYEKEDEEEEEARYQDSSERSPTPGNE</sequence>
<evidence type="ECO:0000313" key="3">
    <source>
        <dbReference type="Proteomes" id="UP000030651"/>
    </source>
</evidence>
<evidence type="ECO:0000313" key="2">
    <source>
        <dbReference type="EMBL" id="ETS74291.1"/>
    </source>
</evidence>
<gene>
    <name evidence="2" type="ORF">PFICI_14157</name>
</gene>
<feature type="region of interest" description="Disordered" evidence="1">
    <location>
        <begin position="120"/>
        <end position="168"/>
    </location>
</feature>
<dbReference type="GeneID" id="19279170"/>
<dbReference type="Proteomes" id="UP000030651">
    <property type="component" value="Unassembled WGS sequence"/>
</dbReference>
<accession>W3WNA4</accession>
<feature type="compositionally biased region" description="Acidic residues" evidence="1">
    <location>
        <begin position="139"/>
        <end position="152"/>
    </location>
</feature>
<dbReference type="AlphaFoldDB" id="W3WNA4"/>
<protein>
    <submittedName>
        <fullName evidence="2">Uncharacterized protein</fullName>
    </submittedName>
</protein>
<reference evidence="3" key="1">
    <citation type="journal article" date="2015" name="BMC Genomics">
        <title>Genomic and transcriptomic analysis of the endophytic fungus Pestalotiopsis fici reveals its lifestyle and high potential for synthesis of natural products.</title>
        <authorList>
            <person name="Wang X."/>
            <person name="Zhang X."/>
            <person name="Liu L."/>
            <person name="Xiang M."/>
            <person name="Wang W."/>
            <person name="Sun X."/>
            <person name="Che Y."/>
            <person name="Guo L."/>
            <person name="Liu G."/>
            <person name="Guo L."/>
            <person name="Wang C."/>
            <person name="Yin W.B."/>
            <person name="Stadler M."/>
            <person name="Zhang X."/>
            <person name="Liu X."/>
        </authorList>
    </citation>
    <scope>NUCLEOTIDE SEQUENCE [LARGE SCALE GENOMIC DNA]</scope>
    <source>
        <strain evidence="3">W106-1 / CGMCC3.15140</strain>
    </source>
</reference>
<name>W3WNA4_PESFW</name>
<organism evidence="2 3">
    <name type="scientific">Pestalotiopsis fici (strain W106-1 / CGMCC3.15140)</name>
    <dbReference type="NCBI Taxonomy" id="1229662"/>
    <lineage>
        <taxon>Eukaryota</taxon>
        <taxon>Fungi</taxon>
        <taxon>Dikarya</taxon>
        <taxon>Ascomycota</taxon>
        <taxon>Pezizomycotina</taxon>
        <taxon>Sordariomycetes</taxon>
        <taxon>Xylariomycetidae</taxon>
        <taxon>Amphisphaeriales</taxon>
        <taxon>Sporocadaceae</taxon>
        <taxon>Pestalotiopsis</taxon>
    </lineage>
</organism>
<feature type="compositionally biased region" description="Polar residues" evidence="1">
    <location>
        <begin position="120"/>
        <end position="131"/>
    </location>
</feature>
<keyword evidence="3" id="KW-1185">Reference proteome</keyword>
<feature type="region of interest" description="Disordered" evidence="1">
    <location>
        <begin position="1"/>
        <end position="55"/>
    </location>
</feature>
<dbReference type="RefSeq" id="XP_007840929.1">
    <property type="nucleotide sequence ID" value="XM_007842738.1"/>
</dbReference>
<dbReference type="KEGG" id="pfy:PFICI_14157"/>
<feature type="compositionally biased region" description="Polar residues" evidence="1">
    <location>
        <begin position="23"/>
        <end position="43"/>
    </location>
</feature>
<dbReference type="InParanoid" id="W3WNA4"/>
<dbReference type="EMBL" id="KI912120">
    <property type="protein sequence ID" value="ETS74291.1"/>
    <property type="molecule type" value="Genomic_DNA"/>
</dbReference>
<dbReference type="HOGENOM" id="CLU_1587078_0_0_1"/>
<proteinExistence type="predicted"/>
<evidence type="ECO:0000256" key="1">
    <source>
        <dbReference type="SAM" id="MobiDB-lite"/>
    </source>
</evidence>
<feature type="compositionally biased region" description="Basic and acidic residues" evidence="1">
    <location>
        <begin position="1"/>
        <end position="11"/>
    </location>
</feature>